<dbReference type="Proteomes" id="UP000215027">
    <property type="component" value="Chromosome I"/>
</dbReference>
<comment type="subcellular location">
    <subcellularLocation>
        <location evidence="1 7">Cell membrane</location>
        <topology evidence="1 7">Multi-pass membrane protein</topology>
    </subcellularLocation>
</comment>
<dbReference type="GO" id="GO:0055085">
    <property type="term" value="P:transmembrane transport"/>
    <property type="evidence" value="ECO:0007669"/>
    <property type="project" value="InterPro"/>
</dbReference>
<keyword evidence="5 7" id="KW-1133">Transmembrane helix</keyword>
<name>A0A160T2X4_9CHLR</name>
<gene>
    <name evidence="9" type="ORF">CFX0092_A1390</name>
</gene>
<evidence type="ECO:0000256" key="5">
    <source>
        <dbReference type="ARBA" id="ARBA00022989"/>
    </source>
</evidence>
<dbReference type="PANTHER" id="PTHR43376">
    <property type="entry name" value="OLIGOPEPTIDE TRANSPORT SYSTEM PERMEASE PROTEIN"/>
    <property type="match status" value="1"/>
</dbReference>
<keyword evidence="10" id="KW-1185">Reference proteome</keyword>
<feature type="transmembrane region" description="Helical" evidence="7">
    <location>
        <begin position="133"/>
        <end position="159"/>
    </location>
</feature>
<dbReference type="PROSITE" id="PS50928">
    <property type="entry name" value="ABC_TM1"/>
    <property type="match status" value="1"/>
</dbReference>
<evidence type="ECO:0000313" key="10">
    <source>
        <dbReference type="Proteomes" id="UP000215027"/>
    </source>
</evidence>
<dbReference type="KEGG" id="pbf:CFX0092_A1390"/>
<dbReference type="Gene3D" id="1.10.3720.10">
    <property type="entry name" value="MetI-like"/>
    <property type="match status" value="1"/>
</dbReference>
<feature type="transmembrane region" description="Helical" evidence="7">
    <location>
        <begin position="180"/>
        <end position="200"/>
    </location>
</feature>
<feature type="transmembrane region" description="Helical" evidence="7">
    <location>
        <begin position="220"/>
        <end position="241"/>
    </location>
</feature>
<dbReference type="Pfam" id="PF00528">
    <property type="entry name" value="BPD_transp_1"/>
    <property type="match status" value="1"/>
</dbReference>
<dbReference type="InterPro" id="IPR000515">
    <property type="entry name" value="MetI-like"/>
</dbReference>
<protein>
    <submittedName>
        <fullName evidence="9">Binding-protein-dependent transport systems inner membrane component</fullName>
    </submittedName>
</protein>
<organism evidence="9 10">
    <name type="scientific">Candidatus Promineifilum breve</name>
    <dbReference type="NCBI Taxonomy" id="1806508"/>
    <lineage>
        <taxon>Bacteria</taxon>
        <taxon>Bacillati</taxon>
        <taxon>Chloroflexota</taxon>
        <taxon>Ardenticatenia</taxon>
        <taxon>Candidatus Promineifilales</taxon>
        <taxon>Candidatus Promineifilaceae</taxon>
        <taxon>Candidatus Promineifilum</taxon>
    </lineage>
</organism>
<evidence type="ECO:0000256" key="3">
    <source>
        <dbReference type="ARBA" id="ARBA00022475"/>
    </source>
</evidence>
<proteinExistence type="inferred from homology"/>
<keyword evidence="4 7" id="KW-0812">Transmembrane</keyword>
<evidence type="ECO:0000259" key="8">
    <source>
        <dbReference type="PROSITE" id="PS50928"/>
    </source>
</evidence>
<evidence type="ECO:0000313" key="9">
    <source>
        <dbReference type="EMBL" id="CUS03268.2"/>
    </source>
</evidence>
<reference evidence="9" key="1">
    <citation type="submission" date="2016-01" db="EMBL/GenBank/DDBJ databases">
        <authorList>
            <person name="Mcilroy J.S."/>
            <person name="Karst M S."/>
            <person name="Albertsen M."/>
        </authorList>
    </citation>
    <scope>NUCLEOTIDE SEQUENCE</scope>
    <source>
        <strain evidence="9">Cfx-K</strain>
    </source>
</reference>
<evidence type="ECO:0000256" key="7">
    <source>
        <dbReference type="RuleBase" id="RU363032"/>
    </source>
</evidence>
<evidence type="ECO:0000256" key="1">
    <source>
        <dbReference type="ARBA" id="ARBA00004651"/>
    </source>
</evidence>
<evidence type="ECO:0000256" key="4">
    <source>
        <dbReference type="ARBA" id="ARBA00022692"/>
    </source>
</evidence>
<dbReference type="EMBL" id="LN890655">
    <property type="protein sequence ID" value="CUS03268.2"/>
    <property type="molecule type" value="Genomic_DNA"/>
</dbReference>
<feature type="transmembrane region" description="Helical" evidence="7">
    <location>
        <begin position="324"/>
        <end position="350"/>
    </location>
</feature>
<keyword evidence="3" id="KW-1003">Cell membrane</keyword>
<keyword evidence="2 7" id="KW-0813">Transport</keyword>
<keyword evidence="6 7" id="KW-0472">Membrane</keyword>
<dbReference type="InterPro" id="IPR035906">
    <property type="entry name" value="MetI-like_sf"/>
</dbReference>
<evidence type="ECO:0000256" key="6">
    <source>
        <dbReference type="ARBA" id="ARBA00023136"/>
    </source>
</evidence>
<dbReference type="AlphaFoldDB" id="A0A160T2X4"/>
<feature type="domain" description="ABC transmembrane type-1" evidence="8">
    <location>
        <begin position="131"/>
        <end position="343"/>
    </location>
</feature>
<dbReference type="OrthoDB" id="9769919at2"/>
<comment type="similarity">
    <text evidence="7">Belongs to the binding-protein-dependent transport system permease family.</text>
</comment>
<dbReference type="InterPro" id="IPR045621">
    <property type="entry name" value="BPD_transp_1_N"/>
</dbReference>
<dbReference type="GO" id="GO:0005886">
    <property type="term" value="C:plasma membrane"/>
    <property type="evidence" value="ECO:0007669"/>
    <property type="project" value="UniProtKB-SubCell"/>
</dbReference>
<dbReference type="SUPFAM" id="SSF161098">
    <property type="entry name" value="MetI-like"/>
    <property type="match status" value="1"/>
</dbReference>
<dbReference type="RefSeq" id="WP_095042789.1">
    <property type="nucleotide sequence ID" value="NZ_LN890655.1"/>
</dbReference>
<sequence>MDQSSDISNYQDTARQSSAARRQVALYVVRRFGVYLFTLWAAITVSFFMFRAIPGDPMTIVFGQLSRAQGNVSAEEAAAIIAVYRAEFGLDEPLITQYLVFFRNALFRGLDFGPSFVAYPVPTRELILRNMPWTIGLLTTSVLVAWLIGTTLGAILGWLRRKRSANIAIVSATFLQITPVYLVALGLIILVGFQLRWLPARGPYAAHLQPAWTWEFISSLIQHAILPMLSNVLVLSAGFTLGMRALMISVLGEDHLLYARAKGLPPRTILRDYAFRNALIPQVAGLAIILGTTISGTFIIEVLFGYPGLGTLFVQAMGLRDFNVMQGIVLFSIFAVLTLTLIVDLALPLLDPRIKTIK</sequence>
<evidence type="ECO:0000256" key="2">
    <source>
        <dbReference type="ARBA" id="ARBA00022448"/>
    </source>
</evidence>
<dbReference type="CDD" id="cd06261">
    <property type="entry name" value="TM_PBP2"/>
    <property type="match status" value="1"/>
</dbReference>
<feature type="transmembrane region" description="Helical" evidence="7">
    <location>
        <begin position="283"/>
        <end position="304"/>
    </location>
</feature>
<feature type="transmembrane region" description="Helical" evidence="7">
    <location>
        <begin position="32"/>
        <end position="53"/>
    </location>
</feature>
<dbReference type="Pfam" id="PF19300">
    <property type="entry name" value="BPD_transp_1_N"/>
    <property type="match status" value="1"/>
</dbReference>
<dbReference type="PANTHER" id="PTHR43376:SF1">
    <property type="entry name" value="OLIGOPEPTIDE TRANSPORT SYSTEM PERMEASE PROTEIN"/>
    <property type="match status" value="1"/>
</dbReference>
<accession>A0A160T2X4</accession>